<feature type="domain" description="Tr-type G" evidence="9">
    <location>
        <begin position="1"/>
        <end position="170"/>
    </location>
</feature>
<proteinExistence type="predicted"/>
<keyword evidence="3" id="KW-0963">Cytoplasm</keyword>
<dbReference type="SUPFAM" id="SSF50447">
    <property type="entry name" value="Translation proteins"/>
    <property type="match status" value="1"/>
</dbReference>
<dbReference type="AlphaFoldDB" id="A0A532V0W6"/>
<dbReference type="GO" id="GO:0001514">
    <property type="term" value="P:selenocysteine incorporation"/>
    <property type="evidence" value="ECO:0007669"/>
    <property type="project" value="InterPro"/>
</dbReference>
<dbReference type="Pfam" id="PF25461">
    <property type="entry name" value="Beta-barrel_SelB"/>
    <property type="match status" value="1"/>
</dbReference>
<dbReference type="InterPro" id="IPR050055">
    <property type="entry name" value="EF-Tu_GTPase"/>
</dbReference>
<dbReference type="Pfam" id="PF03144">
    <property type="entry name" value="GTP_EFTU_D2"/>
    <property type="match status" value="1"/>
</dbReference>
<organism evidence="10 11">
    <name type="scientific">candidate division LCP-89 bacterium B3_LCP</name>
    <dbReference type="NCBI Taxonomy" id="2012998"/>
    <lineage>
        <taxon>Bacteria</taxon>
        <taxon>Pseudomonadati</taxon>
        <taxon>Bacteria division LCP-89</taxon>
    </lineage>
</organism>
<dbReference type="SUPFAM" id="SSF46785">
    <property type="entry name" value="Winged helix' DNA-binding domain"/>
    <property type="match status" value="3"/>
</dbReference>
<evidence type="ECO:0000256" key="1">
    <source>
        <dbReference type="ARBA" id="ARBA00004496"/>
    </source>
</evidence>
<dbReference type="NCBIfam" id="TIGR00231">
    <property type="entry name" value="small_GTP"/>
    <property type="match status" value="1"/>
</dbReference>
<reference evidence="10 11" key="1">
    <citation type="submission" date="2017-06" db="EMBL/GenBank/DDBJ databases">
        <title>Novel microbial phyla capable of carbon fixation and sulfur reduction in deep-sea sediments.</title>
        <authorList>
            <person name="Huang J."/>
            <person name="Baker B."/>
            <person name="Wang Y."/>
        </authorList>
    </citation>
    <scope>NUCLEOTIDE SEQUENCE [LARGE SCALE GENOMIC DNA]</scope>
    <source>
        <strain evidence="10">B3_LCP</strain>
    </source>
</reference>
<dbReference type="PROSITE" id="PS51722">
    <property type="entry name" value="G_TR_2"/>
    <property type="match status" value="1"/>
</dbReference>
<name>A0A532V0W6_UNCL8</name>
<dbReference type="CDD" id="cd04171">
    <property type="entry name" value="SelB"/>
    <property type="match status" value="1"/>
</dbReference>
<comment type="function">
    <text evidence="7">Translation factor necessary for the incorporation of selenocysteine into proteins. It probably replaces EF-Tu for the insertion of selenocysteine directed by the UGA codon. SelB binds GTP and GDP.</text>
</comment>
<dbReference type="InterPro" id="IPR005225">
    <property type="entry name" value="Small_GTP-bd"/>
</dbReference>
<dbReference type="InterPro" id="IPR036388">
    <property type="entry name" value="WH-like_DNA-bd_sf"/>
</dbReference>
<dbReference type="SUPFAM" id="SSF50465">
    <property type="entry name" value="EF-Tu/eEF-1alpha/eIF2-gamma C-terminal domain"/>
    <property type="match status" value="1"/>
</dbReference>
<dbReference type="InterPro" id="IPR004161">
    <property type="entry name" value="EFTu-like_2"/>
</dbReference>
<evidence type="ECO:0000256" key="3">
    <source>
        <dbReference type="ARBA" id="ARBA00022490"/>
    </source>
</evidence>
<dbReference type="Gene3D" id="1.10.10.10">
    <property type="entry name" value="Winged helix-like DNA-binding domain superfamily/Winged helix DNA-binding domain"/>
    <property type="match status" value="1"/>
</dbReference>
<evidence type="ECO:0000256" key="5">
    <source>
        <dbReference type="ARBA" id="ARBA00022917"/>
    </source>
</evidence>
<comment type="subcellular location">
    <subcellularLocation>
        <location evidence="1">Cytoplasm</location>
    </subcellularLocation>
</comment>
<dbReference type="GO" id="GO:0003924">
    <property type="term" value="F:GTPase activity"/>
    <property type="evidence" value="ECO:0007669"/>
    <property type="project" value="InterPro"/>
</dbReference>
<dbReference type="Gene3D" id="2.40.30.10">
    <property type="entry name" value="Translation factors"/>
    <property type="match status" value="2"/>
</dbReference>
<dbReference type="InterPro" id="IPR009001">
    <property type="entry name" value="Transl_elong_EF1A/Init_IF2_C"/>
</dbReference>
<keyword evidence="5" id="KW-0648">Protein biosynthesis</keyword>
<dbReference type="Pfam" id="PF09106">
    <property type="entry name" value="WHD_2nd_SelB"/>
    <property type="match status" value="1"/>
</dbReference>
<sequence>MQHVVIGTAGHVDHGKSALVRALTGTDPDRLQEEKEREMTIDLGFAFLGDDITFIDVPGHEKFIKNMLSGVVTVDAVVFIVAADDGFMPQSEEHFEILKLMNVERGMVALTKIDTVDPEWVDLVEDDIKQRLTGSFLEDAPIFRVDSISGKGIEEIKQAILKLAEEIPPRPDRGVFRMYVDRVFSIKGSGTVIAGTVLGGELKPGDRAELQPAGITVRIKRIQVHNAEVPKTRIGERAAINLQGVETSQIMRGDLLAQTGYFKSTYMLNVSYNHLLFASKPLANRARIRLHLGTAEYLARAVPLEKKPILPGETGYMQLRLESPTVCEIGDRFVIRDYSPGRTIGGGQILEVHPEKLKYLPDDEIRVLEALDKGGAGDLTEQHIRRSGFVPLTIASVARDISRPEDEVSGLFEKLIEQGKIVQFKTPQTYWVIHHEVLEDSRKLMLKTLDEFHHANPFRLGLKRSELAGKLFGKVDTGLYDAFLDHHVEEGDIELKGLHVLRKGHKIKFNKQQELLAEKILKIYWEAAFVTPEFDELTEQLDAPAEQVRRVIQGLTDKGDLKELSIKIGRALIFHSQRIDEAKDIVAGLFKDKDEIAFFEAREALNSTRKFTTPILNYFDQIGFTVRVGEVRQLKNQS</sequence>
<dbReference type="EMBL" id="NJBN01000004">
    <property type="protein sequence ID" value="TKJ40772.1"/>
    <property type="molecule type" value="Genomic_DNA"/>
</dbReference>
<evidence type="ECO:0000256" key="8">
    <source>
        <dbReference type="ARBA" id="ARBA00031615"/>
    </source>
</evidence>
<evidence type="ECO:0000256" key="2">
    <source>
        <dbReference type="ARBA" id="ARBA00015953"/>
    </source>
</evidence>
<evidence type="ECO:0000259" key="9">
    <source>
        <dbReference type="PROSITE" id="PS51722"/>
    </source>
</evidence>
<keyword evidence="10" id="KW-0251">Elongation factor</keyword>
<dbReference type="Pfam" id="PF00009">
    <property type="entry name" value="GTP_EFTU"/>
    <property type="match status" value="1"/>
</dbReference>
<dbReference type="NCBIfam" id="TIGR00475">
    <property type="entry name" value="selB"/>
    <property type="match status" value="1"/>
</dbReference>
<dbReference type="PANTHER" id="PTHR43721:SF22">
    <property type="entry name" value="ELONGATION FACTOR TU, MITOCHONDRIAL"/>
    <property type="match status" value="1"/>
</dbReference>
<comment type="caution">
    <text evidence="10">The sequence shown here is derived from an EMBL/GenBank/DDBJ whole genome shotgun (WGS) entry which is preliminary data.</text>
</comment>
<gene>
    <name evidence="10" type="primary">selB</name>
    <name evidence="10" type="ORF">CEE37_07345</name>
</gene>
<dbReference type="SUPFAM" id="SSF52540">
    <property type="entry name" value="P-loop containing nucleoside triphosphate hydrolases"/>
    <property type="match status" value="1"/>
</dbReference>
<protein>
    <recommendedName>
        <fullName evidence="2">Selenocysteine-specific elongation factor</fullName>
    </recommendedName>
    <alternativeName>
        <fullName evidence="8">SelB translation factor</fullName>
    </alternativeName>
</protein>
<dbReference type="GO" id="GO:0005829">
    <property type="term" value="C:cytosol"/>
    <property type="evidence" value="ECO:0007669"/>
    <property type="project" value="TreeGrafter"/>
</dbReference>
<accession>A0A532V0W6</accession>
<dbReference type="InterPro" id="IPR009000">
    <property type="entry name" value="Transl_B-barrel_sf"/>
</dbReference>
<dbReference type="Gene3D" id="1.10.10.2770">
    <property type="match status" value="1"/>
</dbReference>
<dbReference type="Gene3D" id="3.40.50.300">
    <property type="entry name" value="P-loop containing nucleotide triphosphate hydrolases"/>
    <property type="match status" value="1"/>
</dbReference>
<evidence type="ECO:0000256" key="6">
    <source>
        <dbReference type="ARBA" id="ARBA00023134"/>
    </source>
</evidence>
<dbReference type="Proteomes" id="UP000319619">
    <property type="component" value="Unassembled WGS sequence"/>
</dbReference>
<dbReference type="InterPro" id="IPR027417">
    <property type="entry name" value="P-loop_NTPase"/>
</dbReference>
<evidence type="ECO:0000313" key="11">
    <source>
        <dbReference type="Proteomes" id="UP000319619"/>
    </source>
</evidence>
<keyword evidence="6" id="KW-0342">GTP-binding</keyword>
<dbReference type="InterPro" id="IPR015190">
    <property type="entry name" value="Elong_fac_SelB-wing-hlx_typ-2"/>
</dbReference>
<evidence type="ECO:0000256" key="4">
    <source>
        <dbReference type="ARBA" id="ARBA00022741"/>
    </source>
</evidence>
<dbReference type="InterPro" id="IPR057335">
    <property type="entry name" value="Beta-barrel_SelB"/>
</dbReference>
<dbReference type="Pfam" id="PF09107">
    <property type="entry name" value="WHD_3rd_SelB"/>
    <property type="match status" value="1"/>
</dbReference>
<dbReference type="GO" id="GO:0003746">
    <property type="term" value="F:translation elongation factor activity"/>
    <property type="evidence" value="ECO:0007669"/>
    <property type="project" value="UniProtKB-KW"/>
</dbReference>
<dbReference type="CDD" id="cd03696">
    <property type="entry name" value="SelB_II"/>
    <property type="match status" value="1"/>
</dbReference>
<dbReference type="PANTHER" id="PTHR43721">
    <property type="entry name" value="ELONGATION FACTOR TU-RELATED"/>
    <property type="match status" value="1"/>
</dbReference>
<dbReference type="InterPro" id="IPR015191">
    <property type="entry name" value="SelB_WHD4"/>
</dbReference>
<keyword evidence="4" id="KW-0547">Nucleotide-binding</keyword>
<dbReference type="CDD" id="cd15491">
    <property type="entry name" value="selB_III"/>
    <property type="match status" value="1"/>
</dbReference>
<evidence type="ECO:0000256" key="7">
    <source>
        <dbReference type="ARBA" id="ARBA00025526"/>
    </source>
</evidence>
<dbReference type="GO" id="GO:0005525">
    <property type="term" value="F:GTP binding"/>
    <property type="evidence" value="ECO:0007669"/>
    <property type="project" value="UniProtKB-KW"/>
</dbReference>
<dbReference type="GO" id="GO:0003723">
    <property type="term" value="F:RNA binding"/>
    <property type="evidence" value="ECO:0007669"/>
    <property type="project" value="InterPro"/>
</dbReference>
<dbReference type="InterPro" id="IPR004535">
    <property type="entry name" value="Transl_elong_SelB"/>
</dbReference>
<dbReference type="InterPro" id="IPR000795">
    <property type="entry name" value="T_Tr_GTP-bd_dom"/>
</dbReference>
<dbReference type="InterPro" id="IPR036390">
    <property type="entry name" value="WH_DNA-bd_sf"/>
</dbReference>
<evidence type="ECO:0000313" key="10">
    <source>
        <dbReference type="EMBL" id="TKJ40772.1"/>
    </source>
</evidence>